<name>A0ABQ5F1M0_9ASTR</name>
<protein>
    <submittedName>
        <fullName evidence="1">Uncharacterized protein</fullName>
    </submittedName>
</protein>
<evidence type="ECO:0000313" key="1">
    <source>
        <dbReference type="EMBL" id="GJT56839.1"/>
    </source>
</evidence>
<proteinExistence type="predicted"/>
<reference evidence="1" key="2">
    <citation type="submission" date="2022-01" db="EMBL/GenBank/DDBJ databases">
        <authorList>
            <person name="Yamashiro T."/>
            <person name="Shiraishi A."/>
            <person name="Satake H."/>
            <person name="Nakayama K."/>
        </authorList>
    </citation>
    <scope>NUCLEOTIDE SEQUENCE</scope>
</reference>
<evidence type="ECO:0000313" key="2">
    <source>
        <dbReference type="Proteomes" id="UP001151760"/>
    </source>
</evidence>
<sequence>MVEEPLKIKKKDQIGFDQQEAMRLQAEFDEEYMLVSQREEEVNIVSWDNVQAMIDADYQMAQQMQAEEQEKLSIEEKSKLFVQLLEARKKHFAAMRAQEKRSKPPTKALKRNTMSTYLKNMAGYKHNQLKNKSFDDIQKLFDKEMKRIAQESSSKRAGDELEQERIKKQKIDEDKEIAKLQSEMEVIPDEEEEAVNAIPLATKPPSIVDWKIIKEGKISNYQIIRADGSSKRIVGIKILLDDLGVTAAKVRVTAAKQNLVLFSNLNEQYAK</sequence>
<organism evidence="1 2">
    <name type="scientific">Tanacetum coccineum</name>
    <dbReference type="NCBI Taxonomy" id="301880"/>
    <lineage>
        <taxon>Eukaryota</taxon>
        <taxon>Viridiplantae</taxon>
        <taxon>Streptophyta</taxon>
        <taxon>Embryophyta</taxon>
        <taxon>Tracheophyta</taxon>
        <taxon>Spermatophyta</taxon>
        <taxon>Magnoliopsida</taxon>
        <taxon>eudicotyledons</taxon>
        <taxon>Gunneridae</taxon>
        <taxon>Pentapetalae</taxon>
        <taxon>asterids</taxon>
        <taxon>campanulids</taxon>
        <taxon>Asterales</taxon>
        <taxon>Asteraceae</taxon>
        <taxon>Asteroideae</taxon>
        <taxon>Anthemideae</taxon>
        <taxon>Anthemidinae</taxon>
        <taxon>Tanacetum</taxon>
    </lineage>
</organism>
<accession>A0ABQ5F1M0</accession>
<dbReference type="EMBL" id="BQNB010016880">
    <property type="protein sequence ID" value="GJT56839.1"/>
    <property type="molecule type" value="Genomic_DNA"/>
</dbReference>
<dbReference type="Proteomes" id="UP001151760">
    <property type="component" value="Unassembled WGS sequence"/>
</dbReference>
<keyword evidence="2" id="KW-1185">Reference proteome</keyword>
<comment type="caution">
    <text evidence="1">The sequence shown here is derived from an EMBL/GenBank/DDBJ whole genome shotgun (WGS) entry which is preliminary data.</text>
</comment>
<gene>
    <name evidence="1" type="ORF">Tco_0991893</name>
</gene>
<reference evidence="1" key="1">
    <citation type="journal article" date="2022" name="Int. J. Mol. Sci.">
        <title>Draft Genome of Tanacetum Coccineum: Genomic Comparison of Closely Related Tanacetum-Family Plants.</title>
        <authorList>
            <person name="Yamashiro T."/>
            <person name="Shiraishi A."/>
            <person name="Nakayama K."/>
            <person name="Satake H."/>
        </authorList>
    </citation>
    <scope>NUCLEOTIDE SEQUENCE</scope>
</reference>